<sequence length="152" mass="17114">MVEKSAESLLNQRAEIYNSILAIKALPGWTAAPIKFEKRSENDVSELVTSAKADAMLKILKPYLGDAIFKVPGIQEYHVVIAHKHLTEENVAAMILKRALICATFSPLIDIDKEIQCLDQIKSLLTLLPNYVENLEDIESLEDISDFNRKNF</sequence>
<gene>
    <name evidence="1" type="ORF">Lste_3157</name>
</gene>
<comment type="caution">
    <text evidence="1">The sequence shown here is derived from an EMBL/GenBank/DDBJ whole genome shotgun (WGS) entry which is preliminary data.</text>
</comment>
<dbReference type="RefSeq" id="WP_058511986.1">
    <property type="nucleotide sequence ID" value="NZ_DAIOMV010000002.1"/>
</dbReference>
<dbReference type="EMBL" id="LNYY01000021">
    <property type="protein sequence ID" value="KTD66951.1"/>
    <property type="molecule type" value="Genomic_DNA"/>
</dbReference>
<name>A0A0W0ZD03_9GAMM</name>
<reference evidence="1 2" key="1">
    <citation type="submission" date="2015-11" db="EMBL/GenBank/DDBJ databases">
        <title>Genomic analysis of 38 Legionella species identifies large and diverse effector repertoires.</title>
        <authorList>
            <person name="Burstein D."/>
            <person name="Amaro F."/>
            <person name="Zusman T."/>
            <person name="Lifshitz Z."/>
            <person name="Cohen O."/>
            <person name="Gilbert J.A."/>
            <person name="Pupko T."/>
            <person name="Shuman H.A."/>
            <person name="Segal G."/>
        </authorList>
    </citation>
    <scope>NUCLEOTIDE SEQUENCE [LARGE SCALE GENOMIC DNA]</scope>
    <source>
        <strain evidence="1 2">IMVS3376</strain>
    </source>
</reference>
<protein>
    <submittedName>
        <fullName evidence="1">Uncharacterized protein</fullName>
    </submittedName>
</protein>
<proteinExistence type="predicted"/>
<evidence type="ECO:0000313" key="2">
    <source>
        <dbReference type="Proteomes" id="UP000054926"/>
    </source>
</evidence>
<dbReference type="Proteomes" id="UP000054926">
    <property type="component" value="Unassembled WGS sequence"/>
</dbReference>
<dbReference type="AlphaFoldDB" id="A0A0W0ZD03"/>
<dbReference type="OrthoDB" id="9894986at2"/>
<organism evidence="1 2">
    <name type="scientific">Legionella steelei</name>
    <dbReference type="NCBI Taxonomy" id="947033"/>
    <lineage>
        <taxon>Bacteria</taxon>
        <taxon>Pseudomonadati</taxon>
        <taxon>Pseudomonadota</taxon>
        <taxon>Gammaproteobacteria</taxon>
        <taxon>Legionellales</taxon>
        <taxon>Legionellaceae</taxon>
        <taxon>Legionella</taxon>
    </lineage>
</organism>
<dbReference type="PATRIC" id="fig|947033.5.peg.3356"/>
<keyword evidence="2" id="KW-1185">Reference proteome</keyword>
<evidence type="ECO:0000313" key="1">
    <source>
        <dbReference type="EMBL" id="KTD66951.1"/>
    </source>
</evidence>
<accession>A0A0W0ZD03</accession>